<protein>
    <recommendedName>
        <fullName evidence="3">PhoP regulatory network protein YrbL</fullName>
    </recommendedName>
</protein>
<proteinExistence type="predicted"/>
<sequence>MEEKRFGKLIGEGSERFCYENLDNPSTCFKISKTGTSLQTIREVRYFHFLEKKGKYPKFFPKFYGTFKKGEQLVLEQEYLRTNDQVEAVELRQFITRASETDFQKIEDFLEKTKQEMIQMNVIVSDIRTGNIVLLFNHDKSITRLVFVDGFGSPEFIPLPIYCPFFGKRKIERQWNKFMKKYHAEKALRLRQLHQ</sequence>
<organism evidence="1 2">
    <name type="scientific">Parasutterella secunda</name>
    <dbReference type="NCBI Taxonomy" id="626947"/>
    <lineage>
        <taxon>Bacteria</taxon>
        <taxon>Pseudomonadati</taxon>
        <taxon>Pseudomonadota</taxon>
        <taxon>Betaproteobacteria</taxon>
        <taxon>Burkholderiales</taxon>
        <taxon>Sutterellaceae</taxon>
        <taxon>Parasutterella</taxon>
    </lineage>
</organism>
<dbReference type="InterPro" id="IPR011009">
    <property type="entry name" value="Kinase-like_dom_sf"/>
</dbReference>
<reference evidence="1 2" key="1">
    <citation type="journal article" date="2021" name="Sci. Rep.">
        <title>The distribution of antibiotic resistance genes in chicken gut microbiota commensals.</title>
        <authorList>
            <person name="Juricova H."/>
            <person name="Matiasovicova J."/>
            <person name="Kubasova T."/>
            <person name="Cejkova D."/>
            <person name="Rychlik I."/>
        </authorList>
    </citation>
    <scope>NUCLEOTIDE SEQUENCE [LARGE SCALE GENOMIC DNA]</scope>
    <source>
        <strain evidence="1 2">An562</strain>
    </source>
</reference>
<dbReference type="Proteomes" id="UP000777002">
    <property type="component" value="Unassembled WGS sequence"/>
</dbReference>
<dbReference type="RefSeq" id="WP_205050877.1">
    <property type="nucleotide sequence ID" value="NZ_JACJKX010000019.1"/>
</dbReference>
<comment type="caution">
    <text evidence="1">The sequence shown here is derived from an EMBL/GenBank/DDBJ whole genome shotgun (WGS) entry which is preliminary data.</text>
</comment>
<dbReference type="EMBL" id="JACJKX010000019">
    <property type="protein sequence ID" value="MBM6929290.1"/>
    <property type="molecule type" value="Genomic_DNA"/>
</dbReference>
<gene>
    <name evidence="1" type="ORF">H5985_08430</name>
</gene>
<evidence type="ECO:0000313" key="1">
    <source>
        <dbReference type="EMBL" id="MBM6929290.1"/>
    </source>
</evidence>
<evidence type="ECO:0000313" key="2">
    <source>
        <dbReference type="Proteomes" id="UP000777002"/>
    </source>
</evidence>
<keyword evidence="2" id="KW-1185">Reference proteome</keyword>
<evidence type="ECO:0008006" key="3">
    <source>
        <dbReference type="Google" id="ProtNLM"/>
    </source>
</evidence>
<dbReference type="InterPro" id="IPR019647">
    <property type="entry name" value="PhoP_reg_network_YrbL"/>
</dbReference>
<name>A0ABS2GTW6_9BURK</name>
<dbReference type="SUPFAM" id="SSF56112">
    <property type="entry name" value="Protein kinase-like (PK-like)"/>
    <property type="match status" value="1"/>
</dbReference>
<dbReference type="Pfam" id="PF10707">
    <property type="entry name" value="YrbL-PhoP_reg"/>
    <property type="match status" value="1"/>
</dbReference>
<accession>A0ABS2GTW6</accession>